<proteinExistence type="predicted"/>
<dbReference type="SMART" id="SM00490">
    <property type="entry name" value="HELICc"/>
    <property type="match status" value="1"/>
</dbReference>
<dbReference type="InterPro" id="IPR000330">
    <property type="entry name" value="SNF2_N"/>
</dbReference>
<feature type="domain" description="Helicase C-terminal" evidence="3">
    <location>
        <begin position="711"/>
        <end position="873"/>
    </location>
</feature>
<dbReference type="PANTHER" id="PTHR45766">
    <property type="entry name" value="DNA ANNEALING HELICASE AND ENDONUCLEASE ZRANB3 FAMILY MEMBER"/>
    <property type="match status" value="1"/>
</dbReference>
<organism evidence="4 5">
    <name type="scientific">Caproiciproducens galactitolivorans</name>
    <dbReference type="NCBI Taxonomy" id="642589"/>
    <lineage>
        <taxon>Bacteria</taxon>
        <taxon>Bacillati</taxon>
        <taxon>Bacillota</taxon>
        <taxon>Clostridia</taxon>
        <taxon>Eubacteriales</taxon>
        <taxon>Acutalibacteraceae</taxon>
        <taxon>Caproiciproducens</taxon>
    </lineage>
</organism>
<dbReference type="CDD" id="cd18793">
    <property type="entry name" value="SF2_C_SNF"/>
    <property type="match status" value="1"/>
</dbReference>
<dbReference type="GO" id="GO:0004386">
    <property type="term" value="F:helicase activity"/>
    <property type="evidence" value="ECO:0007669"/>
    <property type="project" value="UniProtKB-KW"/>
</dbReference>
<evidence type="ECO:0000259" key="2">
    <source>
        <dbReference type="PROSITE" id="PS51192"/>
    </source>
</evidence>
<dbReference type="Pfam" id="PF00271">
    <property type="entry name" value="Helicase_C"/>
    <property type="match status" value="1"/>
</dbReference>
<keyword evidence="1" id="KW-0378">Hydrolase</keyword>
<dbReference type="Gene3D" id="3.40.50.300">
    <property type="entry name" value="P-loop containing nucleotide triphosphate hydrolases"/>
    <property type="match status" value="1"/>
</dbReference>
<reference evidence="4 5" key="1">
    <citation type="submission" date="2022-11" db="EMBL/GenBank/DDBJ databases">
        <authorList>
            <person name="Caiyu Z."/>
        </authorList>
    </citation>
    <scope>NUCLEOTIDE SEQUENCE [LARGE SCALE GENOMIC DNA]</scope>
    <source>
        <strain evidence="4 5">YR-4</strain>
    </source>
</reference>
<dbReference type="InterPro" id="IPR027417">
    <property type="entry name" value="P-loop_NTPase"/>
</dbReference>
<dbReference type="InterPro" id="IPR038718">
    <property type="entry name" value="SNF2-like_sf"/>
</dbReference>
<keyword evidence="5" id="KW-1185">Reference proteome</keyword>
<dbReference type="Gene3D" id="3.30.870.10">
    <property type="entry name" value="Endonuclease Chain A"/>
    <property type="match status" value="1"/>
</dbReference>
<dbReference type="SUPFAM" id="SSF52540">
    <property type="entry name" value="P-loop containing nucleoside triphosphate hydrolases"/>
    <property type="match status" value="2"/>
</dbReference>
<dbReference type="Pfam" id="PF13091">
    <property type="entry name" value="PLDc_2"/>
    <property type="match status" value="1"/>
</dbReference>
<gene>
    <name evidence="4" type="ORF">OUY18_09460</name>
</gene>
<accession>A0ABT4BUA8</accession>
<evidence type="ECO:0000313" key="4">
    <source>
        <dbReference type="EMBL" id="MCY1714481.1"/>
    </source>
</evidence>
<sequence length="1120" mass="129614">MPTIYDNIEKKLSDGLHDHIEKASRVDYCVGYFNLRGWKIIADKIDNLKGMNIVEDGKENLRYCRLLVGMIKTPQETLKESFLDQNKLLPDNSRAIRIKSKLAQEFKEQLTIGIPTEQDEVTLKKLLEQLKNGKVAVKLFLRYQLHAKLYLSYGDDKVCPILGLLGSSNLTFPGISSQGELNIDVLDQDASNKLSQWFDDRWNDRWCIDITKELIQALENSWACDNTITPYHIYLKMVYHLSHEARSGINEFKLPKVFQKDLLDFQQKAVQIAAQHLNKRGGVMVGDVVGLGKTITATAIAKMLEEDLSYETLIVCPKNLISMWDNYVYKYQLHAKIISQSMVTHDLPNLRRYRLVVIDESQNFRNSDGSRYRALKSYIAENESKVILLSATPYNKSYIDLSNQLRLFIDDDEDLGISPETYIRNLGGSVEFDQKHSDTFRRSIKAFEKSDYPDDWRELMRLYLVRRTRSFVKNNYALLDETNNRKYLLFSDGRKSYFPDRIPKKVEFKLDVQDDKDQYAFLYSENVVNIIDTLMLPRYGLGNYIDGNSKTTPSKNETEIIQNLSRAGQRLKGFCRTNLYKRLESSGYAFLLSISRHVLRNFIFIYALERKLPIPIGKQYMDFFDDFLEDRTEDDDEKKLTPKEYFSDEGKYVEYAKKYYEIYYNDMHSRFKWISSTLFKDSLRKALVSDCKSLLSIFEKIDCWDSNEDRKLNALYDLLNNKHSKEKVLIFTQFANTAEYLNEQLKKRGISNLSIVTGDTDNVTEIVQRFSPESNEKPELEGDTQLRVLITTDVLSEGQNLQDSHIVVNYDLPWAIIRLIQRAGRVDRLGQKSQQILCYSFLPEDGIEKIIKLRGRLKTRIQQNSEVIGSDEVFFDGDPVNLADIYNEKSGIFDDNDDESDVDLASYAYQIWKNATDRDSRLKKVIPDMPNVVYSSKRNDMNPMTEGVIVYAKTHENNDVLTWLDKSGNIITQSQYSILKAAECEPNTPAVDKFPNHHELVKAGINILVKDDSRTGGTLGRKNGAKYRVYTRLSHYYEENKNTLFANEQLKKAIDQLYRFPLKESAIDVLSRQMKSGISDDMLSELVISLYEEDKLCIVSEDEQQNKLPQIICSMGIVNK</sequence>
<evidence type="ECO:0000313" key="5">
    <source>
        <dbReference type="Proteomes" id="UP001082703"/>
    </source>
</evidence>
<protein>
    <submittedName>
        <fullName evidence="4">Helicase-related protein</fullName>
    </submittedName>
</protein>
<comment type="caution">
    <text evidence="4">The sequence shown here is derived from an EMBL/GenBank/DDBJ whole genome shotgun (WGS) entry which is preliminary data.</text>
</comment>
<keyword evidence="4" id="KW-0547">Nucleotide-binding</keyword>
<evidence type="ECO:0000259" key="3">
    <source>
        <dbReference type="PROSITE" id="PS51194"/>
    </source>
</evidence>
<dbReference type="RefSeq" id="WP_268058528.1">
    <property type="nucleotide sequence ID" value="NZ_JAPOHA010000008.1"/>
</dbReference>
<dbReference type="PROSITE" id="PS51192">
    <property type="entry name" value="HELICASE_ATP_BIND_1"/>
    <property type="match status" value="1"/>
</dbReference>
<dbReference type="InterPro" id="IPR001650">
    <property type="entry name" value="Helicase_C-like"/>
</dbReference>
<dbReference type="PROSITE" id="PS51194">
    <property type="entry name" value="HELICASE_CTER"/>
    <property type="match status" value="1"/>
</dbReference>
<keyword evidence="4" id="KW-0347">Helicase</keyword>
<dbReference type="InterPro" id="IPR025202">
    <property type="entry name" value="PLD-like_dom"/>
</dbReference>
<dbReference type="Gene3D" id="3.40.50.10810">
    <property type="entry name" value="Tandem AAA-ATPase domain"/>
    <property type="match status" value="2"/>
</dbReference>
<dbReference type="SMART" id="SM00487">
    <property type="entry name" value="DEXDc"/>
    <property type="match status" value="1"/>
</dbReference>
<feature type="domain" description="Helicase ATP-binding" evidence="2">
    <location>
        <begin position="274"/>
        <end position="411"/>
    </location>
</feature>
<dbReference type="Pfam" id="PF00176">
    <property type="entry name" value="SNF2-rel_dom"/>
    <property type="match status" value="1"/>
</dbReference>
<dbReference type="InterPro" id="IPR014001">
    <property type="entry name" value="Helicase_ATP-bd"/>
</dbReference>
<dbReference type="Proteomes" id="UP001082703">
    <property type="component" value="Unassembled WGS sequence"/>
</dbReference>
<dbReference type="InterPro" id="IPR049730">
    <property type="entry name" value="SNF2/RAD54-like_C"/>
</dbReference>
<keyword evidence="4" id="KW-0067">ATP-binding</keyword>
<dbReference type="PANTHER" id="PTHR45766:SF6">
    <property type="entry name" value="SWI_SNF-RELATED MATRIX-ASSOCIATED ACTIN-DEPENDENT REGULATOR OF CHROMATIN SUBFAMILY A-LIKE PROTEIN 1"/>
    <property type="match status" value="1"/>
</dbReference>
<name>A0ABT4BUA8_9FIRM</name>
<evidence type="ECO:0000256" key="1">
    <source>
        <dbReference type="ARBA" id="ARBA00022801"/>
    </source>
</evidence>
<dbReference type="EMBL" id="JAPOHA010000008">
    <property type="protein sequence ID" value="MCY1714481.1"/>
    <property type="molecule type" value="Genomic_DNA"/>
</dbReference>
<dbReference type="CDD" id="cd09178">
    <property type="entry name" value="PLDc_N_Snf2_like"/>
    <property type="match status" value="1"/>
</dbReference>